<dbReference type="EMBL" id="JAKREW010000001">
    <property type="protein sequence ID" value="MCG7503777.1"/>
    <property type="molecule type" value="Genomic_DNA"/>
</dbReference>
<dbReference type="RefSeq" id="WP_239361706.1">
    <property type="nucleotide sequence ID" value="NZ_JAKREW010000001.1"/>
</dbReference>
<dbReference type="InterPro" id="IPR009642">
    <property type="entry name" value="DUF1236"/>
</dbReference>
<evidence type="ECO:0000313" key="3">
    <source>
        <dbReference type="Proteomes" id="UP001201701"/>
    </source>
</evidence>
<accession>A0ABS9Q8N6</accession>
<organism evidence="2 3">
    <name type="scientific">Mesorhizobium retamae</name>
    <dbReference type="NCBI Taxonomy" id="2912854"/>
    <lineage>
        <taxon>Bacteria</taxon>
        <taxon>Pseudomonadati</taxon>
        <taxon>Pseudomonadota</taxon>
        <taxon>Alphaproteobacteria</taxon>
        <taxon>Hyphomicrobiales</taxon>
        <taxon>Phyllobacteriaceae</taxon>
        <taxon>Mesorhizobium</taxon>
    </lineage>
</organism>
<keyword evidence="1" id="KW-0732">Signal</keyword>
<gene>
    <name evidence="2" type="ORF">L4923_01950</name>
</gene>
<sequence>MKTLLPVYAVCAMLAGVGASYAQETVVVPAQRPNAVVIQPEQKTVIREYVQKNPVASINVLGLELNLGSKVPETVTLHEVPDTRYRYTVIDNRTVLVDPETHEIIEVLN</sequence>
<dbReference type="Pfam" id="PF06823">
    <property type="entry name" value="DUF1236"/>
    <property type="match status" value="1"/>
</dbReference>
<keyword evidence="3" id="KW-1185">Reference proteome</keyword>
<evidence type="ECO:0000256" key="1">
    <source>
        <dbReference type="SAM" id="SignalP"/>
    </source>
</evidence>
<name>A0ABS9Q8N6_9HYPH</name>
<proteinExistence type="predicted"/>
<reference evidence="2 3" key="1">
    <citation type="submission" date="2022-02" db="EMBL/GenBank/DDBJ databases">
        <title>Draft genome sequence of Mezorhizobium retamae strain IRAMC:0171 isolated from Retama raetam nodules.</title>
        <authorList>
            <person name="Bengaied R."/>
            <person name="Sbissi I."/>
            <person name="Huber K."/>
            <person name="Ghodbane F."/>
            <person name="Nouioui I."/>
            <person name="Tarhouni M."/>
            <person name="Gtari M."/>
        </authorList>
    </citation>
    <scope>NUCLEOTIDE SEQUENCE [LARGE SCALE GENOMIC DNA]</scope>
    <source>
        <strain evidence="2 3">IRAMC:0171</strain>
    </source>
</reference>
<comment type="caution">
    <text evidence="2">The sequence shown here is derived from an EMBL/GenBank/DDBJ whole genome shotgun (WGS) entry which is preliminary data.</text>
</comment>
<dbReference type="Proteomes" id="UP001201701">
    <property type="component" value="Unassembled WGS sequence"/>
</dbReference>
<feature type="signal peptide" evidence="1">
    <location>
        <begin position="1"/>
        <end position="22"/>
    </location>
</feature>
<protein>
    <submittedName>
        <fullName evidence="2">DUF1236 domain-containing protein</fullName>
    </submittedName>
</protein>
<feature type="chain" id="PRO_5047174564" evidence="1">
    <location>
        <begin position="23"/>
        <end position="109"/>
    </location>
</feature>
<evidence type="ECO:0000313" key="2">
    <source>
        <dbReference type="EMBL" id="MCG7503777.1"/>
    </source>
</evidence>